<organism evidence="11 12">
    <name type="scientific">Candidatus Andersenbacteria bacterium RIFCSPHIGHO2_12_FULL_45_11b</name>
    <dbReference type="NCBI Taxonomy" id="1797282"/>
    <lineage>
        <taxon>Bacteria</taxon>
        <taxon>Candidatus Anderseniibacteriota</taxon>
    </lineage>
</organism>
<evidence type="ECO:0000256" key="4">
    <source>
        <dbReference type="ARBA" id="ARBA00022679"/>
    </source>
</evidence>
<dbReference type="PANTHER" id="PTHR33908:SF11">
    <property type="entry name" value="MEMBRANE PROTEIN"/>
    <property type="match status" value="1"/>
</dbReference>
<dbReference type="InterPro" id="IPR038731">
    <property type="entry name" value="RgtA/B/C-like"/>
</dbReference>
<feature type="domain" description="GtrA/DPMS transmembrane" evidence="9">
    <location>
        <begin position="364"/>
        <end position="480"/>
    </location>
</feature>
<dbReference type="Pfam" id="PF13231">
    <property type="entry name" value="PMT_2"/>
    <property type="match status" value="1"/>
</dbReference>
<dbReference type="PANTHER" id="PTHR33908">
    <property type="entry name" value="MANNOSYLTRANSFERASE YKCB-RELATED"/>
    <property type="match status" value="1"/>
</dbReference>
<evidence type="ECO:0000256" key="3">
    <source>
        <dbReference type="ARBA" id="ARBA00022676"/>
    </source>
</evidence>
<evidence type="ECO:0000313" key="11">
    <source>
        <dbReference type="EMBL" id="OGY37299.1"/>
    </source>
</evidence>
<dbReference type="InterPro" id="IPR050297">
    <property type="entry name" value="LipidA_mod_glycosyltrf_83"/>
</dbReference>
<keyword evidence="2" id="KW-1003">Cell membrane</keyword>
<gene>
    <name evidence="11" type="ORF">A3E36_02115</name>
</gene>
<dbReference type="GO" id="GO:0016763">
    <property type="term" value="F:pentosyltransferase activity"/>
    <property type="evidence" value="ECO:0007669"/>
    <property type="project" value="TreeGrafter"/>
</dbReference>
<reference evidence="11 12" key="1">
    <citation type="journal article" date="2016" name="Nat. Commun.">
        <title>Thousands of microbial genomes shed light on interconnected biogeochemical processes in an aquifer system.</title>
        <authorList>
            <person name="Anantharaman K."/>
            <person name="Brown C.T."/>
            <person name="Hug L.A."/>
            <person name="Sharon I."/>
            <person name="Castelle C.J."/>
            <person name="Probst A.J."/>
            <person name="Thomas B.C."/>
            <person name="Singh A."/>
            <person name="Wilkins M.J."/>
            <person name="Karaoz U."/>
            <person name="Brodie E.L."/>
            <person name="Williams K.H."/>
            <person name="Hubbard S.S."/>
            <person name="Banfield J.F."/>
        </authorList>
    </citation>
    <scope>NUCLEOTIDE SEQUENCE [LARGE SCALE GENOMIC DNA]</scope>
</reference>
<accession>A0A1G1XBD5</accession>
<feature type="transmembrane region" description="Helical" evidence="8">
    <location>
        <begin position="184"/>
        <end position="204"/>
    </location>
</feature>
<protein>
    <recommendedName>
        <fullName evidence="13">Glycosyltransferase RgtA/B/C/D-like domain-containing protein</fullName>
    </recommendedName>
</protein>
<feature type="domain" description="Glycosyltransferase RgtA/B/C/D-like" evidence="10">
    <location>
        <begin position="61"/>
        <end position="194"/>
    </location>
</feature>
<sequence>MTVTRLIFLVSIAIQLLYVKITGVKMGGDSDFYIQGASILTNSHFSFIQLFYTGYPLYYLAYPASLALLQNNTLLVVWVQIILHAFAGVLIYKIASRIHSKTAGIISGFAYAFSFELFQWNTYILTDSLFIFLVVAALYLYTKKSWYIFIGIICGMTLLRPTAAPFLLAAAVASTWHFKKIYKILAYTMLLLTVTYSVAHILSIDAGTRLGISGYIHYFASLFERGVLVRDRASLIIPVTWSSSLSLVNIYTFIKILFLRFLLFWAPAISDFSLPHTLINIITLIPLYIFAIFGISKYAKRHILGITVIIIFWIFQSFTELDYDWRYRTPVLPALIIFAGMGAADYLQTGRTLIKNIREVQIIRFLFFGLVTAAADYLILNILHLVFDISIFWSVFWGFISGGLIGYFLHSRFTFRYNAGNKDLIKLSHYLLLCGANLALTEIVVQSLTVQIGVPYNTSKLIALVLVAGTSFIGNKFIVFRKSSISAIE</sequence>
<feature type="transmembrane region" description="Helical" evidence="8">
    <location>
        <begin position="248"/>
        <end position="266"/>
    </location>
</feature>
<comment type="caution">
    <text evidence="11">The sequence shown here is derived from an EMBL/GenBank/DDBJ whole genome shotgun (WGS) entry which is preliminary data.</text>
</comment>
<name>A0A1G1XBD5_9BACT</name>
<evidence type="ECO:0008006" key="13">
    <source>
        <dbReference type="Google" id="ProtNLM"/>
    </source>
</evidence>
<dbReference type="EMBL" id="MHHS01000013">
    <property type="protein sequence ID" value="OGY37299.1"/>
    <property type="molecule type" value="Genomic_DNA"/>
</dbReference>
<keyword evidence="3" id="KW-0328">Glycosyltransferase</keyword>
<evidence type="ECO:0000259" key="10">
    <source>
        <dbReference type="Pfam" id="PF13231"/>
    </source>
</evidence>
<dbReference type="GO" id="GO:0009103">
    <property type="term" value="P:lipopolysaccharide biosynthetic process"/>
    <property type="evidence" value="ECO:0007669"/>
    <property type="project" value="UniProtKB-ARBA"/>
</dbReference>
<dbReference type="AlphaFoldDB" id="A0A1G1XBD5"/>
<feature type="transmembrane region" description="Helical" evidence="8">
    <location>
        <begin position="123"/>
        <end position="141"/>
    </location>
</feature>
<feature type="transmembrane region" description="Helical" evidence="8">
    <location>
        <begin position="430"/>
        <end position="449"/>
    </location>
</feature>
<feature type="transmembrane region" description="Helical" evidence="8">
    <location>
        <begin position="6"/>
        <end position="23"/>
    </location>
</feature>
<evidence type="ECO:0000256" key="5">
    <source>
        <dbReference type="ARBA" id="ARBA00022692"/>
    </source>
</evidence>
<feature type="transmembrane region" description="Helical" evidence="8">
    <location>
        <begin position="331"/>
        <end position="350"/>
    </location>
</feature>
<keyword evidence="4" id="KW-0808">Transferase</keyword>
<keyword evidence="7 8" id="KW-0472">Membrane</keyword>
<dbReference type="GO" id="GO:0005886">
    <property type="term" value="C:plasma membrane"/>
    <property type="evidence" value="ECO:0007669"/>
    <property type="project" value="UniProtKB-SubCell"/>
</dbReference>
<feature type="transmembrane region" description="Helical" evidence="8">
    <location>
        <begin position="362"/>
        <end position="383"/>
    </location>
</feature>
<feature type="transmembrane region" description="Helical" evidence="8">
    <location>
        <begin position="302"/>
        <end position="319"/>
    </location>
</feature>
<dbReference type="Proteomes" id="UP000177941">
    <property type="component" value="Unassembled WGS sequence"/>
</dbReference>
<evidence type="ECO:0000256" key="1">
    <source>
        <dbReference type="ARBA" id="ARBA00004651"/>
    </source>
</evidence>
<dbReference type="InterPro" id="IPR007267">
    <property type="entry name" value="GtrA_DPMS_TM"/>
</dbReference>
<evidence type="ECO:0000256" key="2">
    <source>
        <dbReference type="ARBA" id="ARBA00022475"/>
    </source>
</evidence>
<evidence type="ECO:0000256" key="8">
    <source>
        <dbReference type="SAM" id="Phobius"/>
    </source>
</evidence>
<proteinExistence type="predicted"/>
<dbReference type="Pfam" id="PF04138">
    <property type="entry name" value="GtrA_DPMS_TM"/>
    <property type="match status" value="1"/>
</dbReference>
<feature type="transmembrane region" description="Helical" evidence="8">
    <location>
        <begin position="278"/>
        <end position="295"/>
    </location>
</feature>
<feature type="transmembrane region" description="Helical" evidence="8">
    <location>
        <begin position="461"/>
        <end position="480"/>
    </location>
</feature>
<evidence type="ECO:0000256" key="6">
    <source>
        <dbReference type="ARBA" id="ARBA00022989"/>
    </source>
</evidence>
<feature type="transmembrane region" description="Helical" evidence="8">
    <location>
        <begin position="72"/>
        <end position="92"/>
    </location>
</feature>
<evidence type="ECO:0000313" key="12">
    <source>
        <dbReference type="Proteomes" id="UP000177941"/>
    </source>
</evidence>
<feature type="transmembrane region" description="Helical" evidence="8">
    <location>
        <begin position="389"/>
        <end position="409"/>
    </location>
</feature>
<comment type="subcellular location">
    <subcellularLocation>
        <location evidence="1">Cell membrane</location>
        <topology evidence="1">Multi-pass membrane protein</topology>
    </subcellularLocation>
</comment>
<evidence type="ECO:0000259" key="9">
    <source>
        <dbReference type="Pfam" id="PF04138"/>
    </source>
</evidence>
<evidence type="ECO:0000256" key="7">
    <source>
        <dbReference type="ARBA" id="ARBA00023136"/>
    </source>
</evidence>
<feature type="transmembrane region" description="Helical" evidence="8">
    <location>
        <begin position="147"/>
        <end position="172"/>
    </location>
</feature>
<keyword evidence="6 8" id="KW-1133">Transmembrane helix</keyword>
<keyword evidence="5 8" id="KW-0812">Transmembrane</keyword>